<keyword evidence="1" id="KW-0472">Membrane</keyword>
<feature type="transmembrane region" description="Helical" evidence="1">
    <location>
        <begin position="27"/>
        <end position="51"/>
    </location>
</feature>
<keyword evidence="1" id="KW-1133">Transmembrane helix</keyword>
<accession>M7SY51</accession>
<gene>
    <name evidence="2" type="ORF">UCREL1_1406</name>
</gene>
<evidence type="ECO:0000256" key="1">
    <source>
        <dbReference type="SAM" id="Phobius"/>
    </source>
</evidence>
<dbReference type="HOGENOM" id="CLU_2333607_0_0_1"/>
<evidence type="ECO:0000313" key="2">
    <source>
        <dbReference type="EMBL" id="EMR71529.1"/>
    </source>
</evidence>
<evidence type="ECO:0000313" key="3">
    <source>
        <dbReference type="Proteomes" id="UP000012174"/>
    </source>
</evidence>
<keyword evidence="1" id="KW-0812">Transmembrane</keyword>
<name>M7SY51_EUTLA</name>
<protein>
    <submittedName>
        <fullName evidence="2">Uncharacterized protein</fullName>
    </submittedName>
</protein>
<organism evidence="2 3">
    <name type="scientific">Eutypa lata (strain UCR-EL1)</name>
    <name type="common">Grapevine dieback disease fungus</name>
    <name type="synonym">Eutypa armeniacae</name>
    <dbReference type="NCBI Taxonomy" id="1287681"/>
    <lineage>
        <taxon>Eukaryota</taxon>
        <taxon>Fungi</taxon>
        <taxon>Dikarya</taxon>
        <taxon>Ascomycota</taxon>
        <taxon>Pezizomycotina</taxon>
        <taxon>Sordariomycetes</taxon>
        <taxon>Xylariomycetidae</taxon>
        <taxon>Xylariales</taxon>
        <taxon>Diatrypaceae</taxon>
        <taxon>Eutypa</taxon>
    </lineage>
</organism>
<dbReference type="KEGG" id="ela:UCREL1_1406"/>
<dbReference type="EMBL" id="KB705626">
    <property type="protein sequence ID" value="EMR71529.1"/>
    <property type="molecule type" value="Genomic_DNA"/>
</dbReference>
<reference evidence="3" key="1">
    <citation type="journal article" date="2013" name="Genome Announc.">
        <title>Draft genome sequence of the grapevine dieback fungus Eutypa lata UCR-EL1.</title>
        <authorList>
            <person name="Blanco-Ulate B."/>
            <person name="Rolshausen P.E."/>
            <person name="Cantu D."/>
        </authorList>
    </citation>
    <scope>NUCLEOTIDE SEQUENCE [LARGE SCALE GENOMIC DNA]</scope>
    <source>
        <strain evidence="3">UCR-EL1</strain>
    </source>
</reference>
<dbReference type="Proteomes" id="UP000012174">
    <property type="component" value="Unassembled WGS sequence"/>
</dbReference>
<keyword evidence="3" id="KW-1185">Reference proteome</keyword>
<proteinExistence type="predicted"/>
<dbReference type="OrthoDB" id="4737923at2759"/>
<dbReference type="AlphaFoldDB" id="M7SY51"/>
<sequence length="98" mass="10923">MTTNSYGSHLPRFDFEPLRPVVAKASIARAVPLTTGVYALPIIAAVGLSVYAQSQVTRRRLASSGSSSLQDIRRHNPENFHRDHEFWENLEVACGVWT</sequence>